<proteinExistence type="predicted"/>
<protein>
    <submittedName>
        <fullName evidence="1">Uncharacterized protein</fullName>
    </submittedName>
</protein>
<keyword evidence="2" id="KW-1185">Reference proteome</keyword>
<dbReference type="AlphaFoldDB" id="A0A975A0W4"/>
<sequence>MKRVIILLFLITFFMKQGLSQNKPVAKVEKIYIEYKGDSVEARRLTVSSMIPIEIARAWTNVQTPELLQFVAKGMIKFKSVDGEGFPKKWQEGQTYGAKMRVFGFIPFGGIHYLNIVKIDSANYQISTKEWDKSAKVWNHDVRMEAIGTDSIYYADSIEIYGGFMTGFITAFAKLFYKHRQKRWQIVARENLEFGK</sequence>
<gene>
    <name evidence="1" type="ORF">JR347_16790</name>
</gene>
<reference evidence="1" key="1">
    <citation type="submission" date="2021-02" db="EMBL/GenBank/DDBJ databases">
        <title>Fulvivirga sp. S481 isolated from sea water.</title>
        <authorList>
            <person name="Bae S.S."/>
            <person name="Baek K."/>
        </authorList>
    </citation>
    <scope>NUCLEOTIDE SEQUENCE</scope>
    <source>
        <strain evidence="1">S481</strain>
    </source>
</reference>
<organism evidence="1 2">
    <name type="scientific">Fulvivirga lutea</name>
    <dbReference type="NCBI Taxonomy" id="2810512"/>
    <lineage>
        <taxon>Bacteria</taxon>
        <taxon>Pseudomonadati</taxon>
        <taxon>Bacteroidota</taxon>
        <taxon>Cytophagia</taxon>
        <taxon>Cytophagales</taxon>
        <taxon>Fulvivirgaceae</taxon>
        <taxon>Fulvivirga</taxon>
    </lineage>
</organism>
<name>A0A975A0W4_9BACT</name>
<dbReference type="Proteomes" id="UP000662783">
    <property type="component" value="Chromosome"/>
</dbReference>
<dbReference type="EMBL" id="CP070608">
    <property type="protein sequence ID" value="QSE97226.1"/>
    <property type="molecule type" value="Genomic_DNA"/>
</dbReference>
<dbReference type="KEGG" id="fuv:JR347_16790"/>
<evidence type="ECO:0000313" key="2">
    <source>
        <dbReference type="Proteomes" id="UP000662783"/>
    </source>
</evidence>
<accession>A0A975A0W4</accession>
<evidence type="ECO:0000313" key="1">
    <source>
        <dbReference type="EMBL" id="QSE97226.1"/>
    </source>
</evidence>